<evidence type="ECO:0000256" key="1">
    <source>
        <dbReference type="ARBA" id="ARBA00023015"/>
    </source>
</evidence>
<reference evidence="6 7" key="1">
    <citation type="journal article" date="2023" name="Int. J. Syst. Evol. Microbiol.">
        <title>Arthrobacter mangrovi sp. nov., an actinobacterium isolated from the rhizosphere of a mangrove.</title>
        <authorList>
            <person name="Hamada M."/>
            <person name="Saitou S."/>
            <person name="Enomoto N."/>
            <person name="Nanri K."/>
            <person name="Hidaka K."/>
            <person name="Miura T."/>
            <person name="Tamura T."/>
        </authorList>
    </citation>
    <scope>NUCLEOTIDE SEQUENCE [LARGE SCALE GENOMIC DNA]</scope>
    <source>
        <strain evidence="6 7">NBRC 112813</strain>
    </source>
</reference>
<dbReference type="InterPro" id="IPR005471">
    <property type="entry name" value="Tscrpt_reg_IclR_N"/>
</dbReference>
<dbReference type="PROSITE" id="PS51077">
    <property type="entry name" value="HTH_ICLR"/>
    <property type="match status" value="1"/>
</dbReference>
<protein>
    <submittedName>
        <fullName evidence="6">Transcriptional regulator</fullName>
    </submittedName>
</protein>
<accession>A0ABQ5MYT7</accession>
<feature type="domain" description="HTH iclR-type" evidence="4">
    <location>
        <begin position="1"/>
        <end position="60"/>
    </location>
</feature>
<dbReference type="Pfam" id="PF01614">
    <property type="entry name" value="IclR_C"/>
    <property type="match status" value="1"/>
</dbReference>
<evidence type="ECO:0000256" key="2">
    <source>
        <dbReference type="ARBA" id="ARBA00023125"/>
    </source>
</evidence>
<dbReference type="Gene3D" id="3.30.450.40">
    <property type="match status" value="1"/>
</dbReference>
<gene>
    <name evidence="6" type="ORF">AHIS1636_35980</name>
</gene>
<name>A0ABQ5MYT7_9MICC</name>
<evidence type="ECO:0000313" key="6">
    <source>
        <dbReference type="EMBL" id="GLB69155.1"/>
    </source>
</evidence>
<dbReference type="EMBL" id="BRVS01000027">
    <property type="protein sequence ID" value="GLB69155.1"/>
    <property type="molecule type" value="Genomic_DNA"/>
</dbReference>
<dbReference type="Pfam" id="PF09339">
    <property type="entry name" value="HTH_IclR"/>
    <property type="match status" value="1"/>
</dbReference>
<dbReference type="PANTHER" id="PTHR30136:SF35">
    <property type="entry name" value="HTH-TYPE TRANSCRIPTIONAL REGULATOR RV1719"/>
    <property type="match status" value="1"/>
</dbReference>
<evidence type="ECO:0000313" key="7">
    <source>
        <dbReference type="Proteomes" id="UP001209654"/>
    </source>
</evidence>
<dbReference type="InterPro" id="IPR029016">
    <property type="entry name" value="GAF-like_dom_sf"/>
</dbReference>
<sequence length="248" mass="26613">MARVAQLLSAIGSHGTVGARLLDLSRATGIARPTVHRLLQELQDVGYVRQLENKRYALGTALFHLGAAAPSPVRDLAAVRRAAQKLSDACGDTVYVAILQFGAAHYIVRTEGAFPIRAQSVNVGDTIPLTSSYNGLILLAQLDEDAREQHLARLEHDQPDAWRTTSLTEHEQALRLALTQIDADGYVYGADVVMPGLAGIALPVPSSTGRPIAAVSISGLESRLPAEREPELLALLRATADEIARFID</sequence>
<organism evidence="6 7">
    <name type="scientific">Arthrobacter mangrovi</name>
    <dbReference type="NCBI Taxonomy" id="2966350"/>
    <lineage>
        <taxon>Bacteria</taxon>
        <taxon>Bacillati</taxon>
        <taxon>Actinomycetota</taxon>
        <taxon>Actinomycetes</taxon>
        <taxon>Micrococcales</taxon>
        <taxon>Micrococcaceae</taxon>
        <taxon>Arthrobacter</taxon>
    </lineage>
</organism>
<dbReference type="InterPro" id="IPR050707">
    <property type="entry name" value="HTH_MetabolicPath_Reg"/>
</dbReference>
<dbReference type="InterPro" id="IPR036390">
    <property type="entry name" value="WH_DNA-bd_sf"/>
</dbReference>
<dbReference type="PANTHER" id="PTHR30136">
    <property type="entry name" value="HELIX-TURN-HELIX TRANSCRIPTIONAL REGULATOR, ICLR FAMILY"/>
    <property type="match status" value="1"/>
</dbReference>
<dbReference type="InterPro" id="IPR036388">
    <property type="entry name" value="WH-like_DNA-bd_sf"/>
</dbReference>
<dbReference type="SUPFAM" id="SSF55781">
    <property type="entry name" value="GAF domain-like"/>
    <property type="match status" value="1"/>
</dbReference>
<comment type="caution">
    <text evidence="6">The sequence shown here is derived from an EMBL/GenBank/DDBJ whole genome shotgun (WGS) entry which is preliminary data.</text>
</comment>
<dbReference type="SUPFAM" id="SSF46785">
    <property type="entry name" value="Winged helix' DNA-binding domain"/>
    <property type="match status" value="1"/>
</dbReference>
<dbReference type="SMART" id="SM00346">
    <property type="entry name" value="HTH_ICLR"/>
    <property type="match status" value="1"/>
</dbReference>
<evidence type="ECO:0000259" key="4">
    <source>
        <dbReference type="PROSITE" id="PS51077"/>
    </source>
</evidence>
<dbReference type="Proteomes" id="UP001209654">
    <property type="component" value="Unassembled WGS sequence"/>
</dbReference>
<evidence type="ECO:0000259" key="5">
    <source>
        <dbReference type="PROSITE" id="PS51078"/>
    </source>
</evidence>
<dbReference type="InterPro" id="IPR014757">
    <property type="entry name" value="Tscrpt_reg_IclR_C"/>
</dbReference>
<feature type="domain" description="IclR-ED" evidence="5">
    <location>
        <begin position="61"/>
        <end position="248"/>
    </location>
</feature>
<keyword evidence="3" id="KW-0804">Transcription</keyword>
<dbReference type="Gene3D" id="1.10.10.10">
    <property type="entry name" value="Winged helix-like DNA-binding domain superfamily/Winged helix DNA-binding domain"/>
    <property type="match status" value="1"/>
</dbReference>
<keyword evidence="7" id="KW-1185">Reference proteome</keyword>
<keyword evidence="1" id="KW-0805">Transcription regulation</keyword>
<keyword evidence="2" id="KW-0238">DNA-binding</keyword>
<evidence type="ECO:0000256" key="3">
    <source>
        <dbReference type="ARBA" id="ARBA00023163"/>
    </source>
</evidence>
<dbReference type="PROSITE" id="PS51078">
    <property type="entry name" value="ICLR_ED"/>
    <property type="match status" value="1"/>
</dbReference>
<proteinExistence type="predicted"/>